<accession>W1YEY2</accession>
<dbReference type="Pfam" id="PF04960">
    <property type="entry name" value="Glutaminase"/>
    <property type="match status" value="1"/>
</dbReference>
<evidence type="ECO:0000256" key="4">
    <source>
        <dbReference type="ARBA" id="ARBA00049534"/>
    </source>
</evidence>
<protein>
    <recommendedName>
        <fullName evidence="2">glutaminase</fullName>
        <ecNumber evidence="2">3.5.1.2</ecNumber>
    </recommendedName>
</protein>
<feature type="non-terminal residue" evidence="5">
    <location>
        <position position="1"/>
    </location>
</feature>
<dbReference type="AlphaFoldDB" id="W1YEY2"/>
<proteinExistence type="inferred from homology"/>
<dbReference type="EMBL" id="AZMM01004967">
    <property type="protein sequence ID" value="ETJ41103.1"/>
    <property type="molecule type" value="Genomic_DNA"/>
</dbReference>
<gene>
    <name evidence="5" type="ORF">Q604_UNBC04967G0001</name>
</gene>
<dbReference type="SUPFAM" id="SSF56601">
    <property type="entry name" value="beta-lactamase/transpeptidase-like"/>
    <property type="match status" value="1"/>
</dbReference>
<dbReference type="GO" id="GO:0006541">
    <property type="term" value="P:glutamine metabolic process"/>
    <property type="evidence" value="ECO:0007669"/>
    <property type="project" value="InterPro"/>
</dbReference>
<evidence type="ECO:0000313" key="5">
    <source>
        <dbReference type="EMBL" id="ETJ41103.1"/>
    </source>
</evidence>
<evidence type="ECO:0000256" key="2">
    <source>
        <dbReference type="ARBA" id="ARBA00012918"/>
    </source>
</evidence>
<dbReference type="Gene3D" id="3.40.710.10">
    <property type="entry name" value="DD-peptidase/beta-lactamase superfamily"/>
    <property type="match status" value="1"/>
</dbReference>
<reference evidence="5" key="1">
    <citation type="submission" date="2013-12" db="EMBL/GenBank/DDBJ databases">
        <title>A Varibaculum cambriense genome reconstructed from a premature infant gut community with otherwise low bacterial novelty that shifts toward anaerobic metabolism during the third week of life.</title>
        <authorList>
            <person name="Brown C.T."/>
            <person name="Sharon I."/>
            <person name="Thomas B.C."/>
            <person name="Castelle C.J."/>
            <person name="Morowitz M.J."/>
            <person name="Banfield J.F."/>
        </authorList>
    </citation>
    <scope>NUCLEOTIDE SEQUENCE</scope>
</reference>
<dbReference type="InterPro" id="IPR015868">
    <property type="entry name" value="Glutaminase"/>
</dbReference>
<sequence length="38" mass="4081">PHEMAIAVWSPELDDAGNSLAGIAVLEQLTKQLGRSVY</sequence>
<keyword evidence="3" id="KW-0378">Hydrolase</keyword>
<evidence type="ECO:0000256" key="3">
    <source>
        <dbReference type="ARBA" id="ARBA00022801"/>
    </source>
</evidence>
<name>W1YEY2_9ZZZZ</name>
<organism evidence="5">
    <name type="scientific">human gut metagenome</name>
    <dbReference type="NCBI Taxonomy" id="408170"/>
    <lineage>
        <taxon>unclassified sequences</taxon>
        <taxon>metagenomes</taxon>
        <taxon>organismal metagenomes</taxon>
    </lineage>
</organism>
<evidence type="ECO:0000256" key="1">
    <source>
        <dbReference type="ARBA" id="ARBA00011076"/>
    </source>
</evidence>
<comment type="similarity">
    <text evidence="1">Belongs to the glutaminase family.</text>
</comment>
<comment type="caution">
    <text evidence="5">The sequence shown here is derived from an EMBL/GenBank/DDBJ whole genome shotgun (WGS) entry which is preliminary data.</text>
</comment>
<comment type="catalytic activity">
    <reaction evidence="4">
        <text>L-glutamine + H2O = L-glutamate + NH4(+)</text>
        <dbReference type="Rhea" id="RHEA:15889"/>
        <dbReference type="ChEBI" id="CHEBI:15377"/>
        <dbReference type="ChEBI" id="CHEBI:28938"/>
        <dbReference type="ChEBI" id="CHEBI:29985"/>
        <dbReference type="ChEBI" id="CHEBI:58359"/>
        <dbReference type="EC" id="3.5.1.2"/>
    </reaction>
</comment>
<dbReference type="GO" id="GO:0004359">
    <property type="term" value="F:glutaminase activity"/>
    <property type="evidence" value="ECO:0007669"/>
    <property type="project" value="UniProtKB-EC"/>
</dbReference>
<dbReference type="InterPro" id="IPR012338">
    <property type="entry name" value="Beta-lactam/transpept-like"/>
</dbReference>
<dbReference type="EC" id="3.5.1.2" evidence="2"/>